<organism evidence="2 3">
    <name type="scientific">Catenaria anguillulae PL171</name>
    <dbReference type="NCBI Taxonomy" id="765915"/>
    <lineage>
        <taxon>Eukaryota</taxon>
        <taxon>Fungi</taxon>
        <taxon>Fungi incertae sedis</taxon>
        <taxon>Blastocladiomycota</taxon>
        <taxon>Blastocladiomycetes</taxon>
        <taxon>Blastocladiales</taxon>
        <taxon>Catenariaceae</taxon>
        <taxon>Catenaria</taxon>
    </lineage>
</organism>
<dbReference type="Proteomes" id="UP000193411">
    <property type="component" value="Unassembled WGS sequence"/>
</dbReference>
<dbReference type="STRING" id="765915.A0A1Y2H982"/>
<dbReference type="Pfam" id="PF00171">
    <property type="entry name" value="Aldedh"/>
    <property type="match status" value="1"/>
</dbReference>
<comment type="caution">
    <text evidence="2">The sequence shown here is derived from an EMBL/GenBank/DDBJ whole genome shotgun (WGS) entry which is preliminary data.</text>
</comment>
<dbReference type="SUPFAM" id="SSF53720">
    <property type="entry name" value="ALDH-like"/>
    <property type="match status" value="1"/>
</dbReference>
<name>A0A1Y2H982_9FUNG</name>
<dbReference type="EMBL" id="MCFL01000067">
    <property type="protein sequence ID" value="ORZ31065.1"/>
    <property type="molecule type" value="Genomic_DNA"/>
</dbReference>
<feature type="domain" description="Aldehyde dehydrogenase" evidence="1">
    <location>
        <begin position="21"/>
        <end position="471"/>
    </location>
</feature>
<dbReference type="FunFam" id="3.40.309.10:FF:000002">
    <property type="entry name" value="Methylmalonate-semialdehyde dehydrogenase (Acylating)"/>
    <property type="match status" value="1"/>
</dbReference>
<protein>
    <submittedName>
        <fullName evidence="2">Aldehyde/histidinol dehydrogenase</fullName>
    </submittedName>
</protein>
<dbReference type="GO" id="GO:0006574">
    <property type="term" value="P:L-valine catabolic process"/>
    <property type="evidence" value="ECO:0007669"/>
    <property type="project" value="TreeGrafter"/>
</dbReference>
<reference evidence="2 3" key="1">
    <citation type="submission" date="2016-07" db="EMBL/GenBank/DDBJ databases">
        <title>Pervasive Adenine N6-methylation of Active Genes in Fungi.</title>
        <authorList>
            <consortium name="DOE Joint Genome Institute"/>
            <person name="Mondo S.J."/>
            <person name="Dannebaum R.O."/>
            <person name="Kuo R.C."/>
            <person name="Labutti K."/>
            <person name="Haridas S."/>
            <person name="Kuo A."/>
            <person name="Salamov A."/>
            <person name="Ahrendt S.R."/>
            <person name="Lipzen A."/>
            <person name="Sullivan W."/>
            <person name="Andreopoulos W.B."/>
            <person name="Clum A."/>
            <person name="Lindquist E."/>
            <person name="Daum C."/>
            <person name="Ramamoorthy G.K."/>
            <person name="Gryganskyi A."/>
            <person name="Culley D."/>
            <person name="Magnuson J.K."/>
            <person name="James T.Y."/>
            <person name="O'Malley M.A."/>
            <person name="Stajich J.E."/>
            <person name="Spatafora J.W."/>
            <person name="Visel A."/>
            <person name="Grigoriev I.V."/>
        </authorList>
    </citation>
    <scope>NUCLEOTIDE SEQUENCE [LARGE SCALE GENOMIC DNA]</scope>
    <source>
        <strain evidence="2 3">PL171</strain>
    </source>
</reference>
<gene>
    <name evidence="2" type="ORF">BCR44DRAFT_52625</name>
</gene>
<keyword evidence="3" id="KW-1185">Reference proteome</keyword>
<evidence type="ECO:0000259" key="1">
    <source>
        <dbReference type="Pfam" id="PF00171"/>
    </source>
</evidence>
<dbReference type="InterPro" id="IPR015590">
    <property type="entry name" value="Aldehyde_DH_dom"/>
</dbReference>
<dbReference type="InterPro" id="IPR016162">
    <property type="entry name" value="Ald_DH_N"/>
</dbReference>
<dbReference type="NCBIfam" id="TIGR01722">
    <property type="entry name" value="MMSDH"/>
    <property type="match status" value="1"/>
</dbReference>
<proteinExistence type="predicted"/>
<sequence length="485" mass="52194">MATKLDNFIGGQYVQVAADCQQWIPVTTPHTGEVIAQCPVSTPADVDAAVKAAHDAFPAWSQRTFKDRAQILLRYHHLIANKYRDELAHLIVKEHGKTFAEALGDLAKGNETVEYACAMPELASGRIQEVSRGVTCHDTRVPLGVVVSIVPFNFPFMCPNWTLPIVLATGNTMVLKPSEKVPLTMTRVAAILKEAGVPDGVFNIVLGTAPVVNALIDHPLVKAVTFVGTTHVAEMVHRRATGRGIRCLALGGAKNHLVAAPDVDVEMAAHDIVNSFTGCSGQRCMAASVLLIVGDNQKLVDAIVAKAKVLTQKEIGPVIDDASVKRITGYIDESEKGGAKLLLDGRPWTSRLQPGHFVGPTVILHTNASDRALHDEVFGPVLSILHVPTLDAAIAIENANPYGNAAAIYTQSGFTAEYATKRFSAGMIGVNIGVPVPREPFSFGGWNRSKFGDADITADGGMEFFTKRKKVTTKWSVPSERSWLN</sequence>
<dbReference type="PANTHER" id="PTHR43866">
    <property type="entry name" value="MALONATE-SEMIALDEHYDE DEHYDROGENASE"/>
    <property type="match status" value="1"/>
</dbReference>
<dbReference type="AlphaFoldDB" id="A0A1Y2H982"/>
<evidence type="ECO:0000313" key="2">
    <source>
        <dbReference type="EMBL" id="ORZ31065.1"/>
    </source>
</evidence>
<dbReference type="InterPro" id="IPR016161">
    <property type="entry name" value="Ald_DH/histidinol_DH"/>
</dbReference>
<accession>A0A1Y2H982</accession>
<dbReference type="InterPro" id="IPR010061">
    <property type="entry name" value="MeMal-semiAld_DH"/>
</dbReference>
<dbReference type="GO" id="GO:0004491">
    <property type="term" value="F:methylmalonate-semialdehyde dehydrogenase (acylating, NAD) activity"/>
    <property type="evidence" value="ECO:0007669"/>
    <property type="project" value="InterPro"/>
</dbReference>
<dbReference type="PANTHER" id="PTHR43866:SF4">
    <property type="entry name" value="MALONATE-SEMIALDEHYDE DEHYDROGENASE"/>
    <property type="match status" value="1"/>
</dbReference>
<dbReference type="Gene3D" id="3.40.309.10">
    <property type="entry name" value="Aldehyde Dehydrogenase, Chain A, domain 2"/>
    <property type="match status" value="1"/>
</dbReference>
<dbReference type="OrthoDB" id="310895at2759"/>
<dbReference type="Gene3D" id="3.40.605.10">
    <property type="entry name" value="Aldehyde Dehydrogenase, Chain A, domain 1"/>
    <property type="match status" value="1"/>
</dbReference>
<evidence type="ECO:0000313" key="3">
    <source>
        <dbReference type="Proteomes" id="UP000193411"/>
    </source>
</evidence>
<dbReference type="GO" id="GO:0006210">
    <property type="term" value="P:thymine catabolic process"/>
    <property type="evidence" value="ECO:0007669"/>
    <property type="project" value="TreeGrafter"/>
</dbReference>
<dbReference type="InterPro" id="IPR016163">
    <property type="entry name" value="Ald_DH_C"/>
</dbReference>